<dbReference type="Pfam" id="PF14441">
    <property type="entry name" value="OTT_1508_deam"/>
    <property type="match status" value="1"/>
</dbReference>
<dbReference type="EMBL" id="QGML01000111">
    <property type="protein sequence ID" value="TVY93581.1"/>
    <property type="molecule type" value="Genomic_DNA"/>
</dbReference>
<evidence type="ECO:0000313" key="1">
    <source>
        <dbReference type="EMBL" id="TVY93581.1"/>
    </source>
</evidence>
<dbReference type="Proteomes" id="UP000315522">
    <property type="component" value="Unassembled WGS sequence"/>
</dbReference>
<keyword evidence="2" id="KW-1185">Reference proteome</keyword>
<dbReference type="PANTHER" id="PTHR42037:SF1">
    <property type="match status" value="1"/>
</dbReference>
<sequence>MLDFHEAVDAEDITMWESAITQQQLRQSISRLRKLNEVPEPPRENILIPDVGSTHYLSIERENEIASNLAFLSATSDNNQKVMAVCVEEHPTGQGITIRIASNSGDLSEVTNGFRMLATVLEQAAQRENPRSEDLNALLQQVVSLDRDRILSRLRSRHARSRRTIGKQALIAQLNQAIYDKAVKTKSGSVTSCWNAIRDGAQSLQALFTRLESILDPHAQGVEVLEVLGEIVKEAYTFTKENDLSTTLRNFSGDPSLKKHLPEAISKLARYYSAASELVCAARDKKCRVFRNIEIEPFKVPMPTSIQKTSKKVHAEVQLLFYYELHLDRPRPRIICSSKSACYLCNLFFHFHGGFHVPRTHGRLYERWALPDWLDIPRERQQNLGSILTRLRATLEEQTQRASRLKEKYLHPNESVLLPLAHWPSSSALSNNRLSTSSASTATILQSPLIQEEKLHGRLASKTDSPSTGHRTPLETAYNTLSTCGEDVLVPDVVSLVTVRYNDLPYCRAITATTPLLHVQMDKLSLTLEFAHAFSGQLSIAAAEDDTVETKKYKVINIADIPATAELRLSCSDTSNRLSIQLQDGQQGIVYLTFVWEG</sequence>
<evidence type="ECO:0000313" key="2">
    <source>
        <dbReference type="Proteomes" id="UP000315522"/>
    </source>
</evidence>
<comment type="caution">
    <text evidence="1">The sequence shown here is derived from an EMBL/GenBank/DDBJ whole genome shotgun (WGS) entry which is preliminary data.</text>
</comment>
<proteinExistence type="predicted"/>
<name>A0A559MKV0_9HELO</name>
<dbReference type="InterPro" id="IPR027796">
    <property type="entry name" value="OTT_1508_deam-like"/>
</dbReference>
<organism evidence="1 2">
    <name type="scientific">Lachnellula willkommii</name>
    <dbReference type="NCBI Taxonomy" id="215461"/>
    <lineage>
        <taxon>Eukaryota</taxon>
        <taxon>Fungi</taxon>
        <taxon>Dikarya</taxon>
        <taxon>Ascomycota</taxon>
        <taxon>Pezizomycotina</taxon>
        <taxon>Leotiomycetes</taxon>
        <taxon>Helotiales</taxon>
        <taxon>Lachnaceae</taxon>
        <taxon>Lachnellula</taxon>
    </lineage>
</organism>
<protein>
    <submittedName>
        <fullName evidence="1">Uncharacterized protein</fullName>
    </submittedName>
</protein>
<reference evidence="1 2" key="1">
    <citation type="submission" date="2018-05" db="EMBL/GenBank/DDBJ databases">
        <title>Genome sequencing and assembly of the regulated plant pathogen Lachnellula willkommii and related sister species for the development of diagnostic species identification markers.</title>
        <authorList>
            <person name="Giroux E."/>
            <person name="Bilodeau G."/>
        </authorList>
    </citation>
    <scope>NUCLEOTIDE SEQUENCE [LARGE SCALE GENOMIC DNA]</scope>
    <source>
        <strain evidence="1 2">CBS 172.35</strain>
    </source>
</reference>
<accession>A0A559MKV0</accession>
<dbReference type="PANTHER" id="PTHR42037">
    <property type="match status" value="1"/>
</dbReference>
<gene>
    <name evidence="1" type="ORF">LAWI1_G001338</name>
</gene>
<dbReference type="AlphaFoldDB" id="A0A559MKV0"/>